<accession>M4ZCB9</accession>
<dbReference type="Pfam" id="PF13628">
    <property type="entry name" value="DUF4142"/>
    <property type="match status" value="1"/>
</dbReference>
<dbReference type="PATRIC" id="fig|1245469.3.peg.5586"/>
<dbReference type="STRING" id="1245469.S58_54590"/>
<dbReference type="InterPro" id="IPR025419">
    <property type="entry name" value="DUF4142"/>
</dbReference>
<feature type="domain" description="DUF4142" evidence="2">
    <location>
        <begin position="25"/>
        <end position="158"/>
    </location>
</feature>
<organism evidence="3 4">
    <name type="scientific">Bradyrhizobium oligotrophicum S58</name>
    <dbReference type="NCBI Taxonomy" id="1245469"/>
    <lineage>
        <taxon>Bacteria</taxon>
        <taxon>Pseudomonadati</taxon>
        <taxon>Pseudomonadota</taxon>
        <taxon>Alphaproteobacteria</taxon>
        <taxon>Hyphomicrobiales</taxon>
        <taxon>Nitrobacteraceae</taxon>
        <taxon>Bradyrhizobium</taxon>
    </lineage>
</organism>
<dbReference type="eggNOG" id="COG3652">
    <property type="taxonomic scope" value="Bacteria"/>
</dbReference>
<dbReference type="Proteomes" id="UP000011841">
    <property type="component" value="Chromosome"/>
</dbReference>
<dbReference type="Gene3D" id="1.20.1260.10">
    <property type="match status" value="1"/>
</dbReference>
<dbReference type="AlphaFoldDB" id="M4ZCB9"/>
<feature type="chain" id="PRO_5004062216" evidence="1">
    <location>
        <begin position="17"/>
        <end position="160"/>
    </location>
</feature>
<name>M4ZCB9_9BRAD</name>
<evidence type="ECO:0000313" key="4">
    <source>
        <dbReference type="Proteomes" id="UP000011841"/>
    </source>
</evidence>
<feature type="signal peptide" evidence="1">
    <location>
        <begin position="1"/>
        <end position="16"/>
    </location>
</feature>
<keyword evidence="1" id="KW-0732">Signal</keyword>
<dbReference type="PANTHER" id="PTHR38593:SF1">
    <property type="entry name" value="BLR2558 PROTEIN"/>
    <property type="match status" value="1"/>
</dbReference>
<keyword evidence="4" id="KW-1185">Reference proteome</keyword>
<reference evidence="3 4" key="1">
    <citation type="journal article" date="2013" name="Appl. Environ. Microbiol.">
        <title>Genome analysis suggests that the soil oligotrophic bacterium Agromonas oligotrophica (Bradyrhizobium oligotrophicum) is a nitrogen-fixing symbiont of Aeschynomene indica.</title>
        <authorList>
            <person name="Okubo T."/>
            <person name="Fukushima S."/>
            <person name="Itakura M."/>
            <person name="Oshima K."/>
            <person name="Longtonglang A."/>
            <person name="Teaumroong N."/>
            <person name="Mitsui H."/>
            <person name="Hattori M."/>
            <person name="Hattori R."/>
            <person name="Hattori T."/>
            <person name="Minamisawa K."/>
        </authorList>
    </citation>
    <scope>NUCLEOTIDE SEQUENCE [LARGE SCALE GENOMIC DNA]</scope>
    <source>
        <strain evidence="3 4">S58</strain>
    </source>
</reference>
<proteinExistence type="predicted"/>
<gene>
    <name evidence="3" type="ORF">S58_54590</name>
</gene>
<dbReference type="InterPro" id="IPR012347">
    <property type="entry name" value="Ferritin-like"/>
</dbReference>
<dbReference type="HOGENOM" id="CLU_079636_6_0_5"/>
<protein>
    <submittedName>
        <fullName evidence="3">Signal peptide</fullName>
    </submittedName>
</protein>
<sequence length="160" mass="17315">MAACGMTLLVAGGAIAAPKGQSPAKDRHFMTEAIEGDLSEVNMGKLAQQKGQSDQVKQFGQALQQDHGEHLQKAQQLASQNGMPVPSEPNKKQLAIYNKLEGLSGDRFDRAFAQAMVRDHQGDIKKYQKEAAAGSPLSDFAQQTLPTLQKHLEMAKSLSK</sequence>
<evidence type="ECO:0000259" key="2">
    <source>
        <dbReference type="Pfam" id="PF13628"/>
    </source>
</evidence>
<dbReference type="PANTHER" id="PTHR38593">
    <property type="entry name" value="BLR2558 PROTEIN"/>
    <property type="match status" value="1"/>
</dbReference>
<evidence type="ECO:0000256" key="1">
    <source>
        <dbReference type="SAM" id="SignalP"/>
    </source>
</evidence>
<evidence type="ECO:0000313" key="3">
    <source>
        <dbReference type="EMBL" id="BAM91437.1"/>
    </source>
</evidence>
<dbReference type="EMBL" id="AP012603">
    <property type="protein sequence ID" value="BAM91437.1"/>
    <property type="molecule type" value="Genomic_DNA"/>
</dbReference>
<dbReference type="KEGG" id="aol:S58_54590"/>